<sequence>MPSLLQVITLPDGTQINGPLNPPAGIDLSTLGGAITSILPFLITIAGMVAFLYLILGGFKYLTARDDPKAIDAARGTIVTALLGLLVVLLSFFIIRILNERLHLGSLTLVKPAYAVDIRTRFGPAAYFPDVATLFTRFLNIFFIFAGFAFFFITMWGGIKYLTSRGDEKATAGARTTITNGLVGLLIILFSYVIIKVVFAIFGVGPGLAIF</sequence>
<proteinExistence type="predicted"/>
<feature type="transmembrane region" description="Helical" evidence="1">
    <location>
        <begin position="77"/>
        <end position="98"/>
    </location>
</feature>
<name>A0A1G1WBF1_9BACT</name>
<reference evidence="2 3" key="1">
    <citation type="journal article" date="2016" name="Nat. Commun.">
        <title>Thousands of microbial genomes shed light on interconnected biogeochemical processes in an aquifer system.</title>
        <authorList>
            <person name="Anantharaman K."/>
            <person name="Brown C.T."/>
            <person name="Hug L.A."/>
            <person name="Sharon I."/>
            <person name="Castelle C.J."/>
            <person name="Probst A.J."/>
            <person name="Thomas B.C."/>
            <person name="Singh A."/>
            <person name="Wilkins M.J."/>
            <person name="Karaoz U."/>
            <person name="Brodie E.L."/>
            <person name="Williams K.H."/>
            <person name="Hubbard S.S."/>
            <person name="Banfield J.F."/>
        </authorList>
    </citation>
    <scope>NUCLEOTIDE SEQUENCE [LARGE SCALE GENOMIC DNA]</scope>
</reference>
<dbReference type="Proteomes" id="UP000178162">
    <property type="component" value="Unassembled WGS sequence"/>
</dbReference>
<keyword evidence="1" id="KW-1133">Transmembrane helix</keyword>
<dbReference type="EMBL" id="MHCR01000026">
    <property type="protein sequence ID" value="OGY25003.1"/>
    <property type="molecule type" value="Genomic_DNA"/>
</dbReference>
<dbReference type="Pfam" id="PF18895">
    <property type="entry name" value="T4SS_pilin"/>
    <property type="match status" value="1"/>
</dbReference>
<accession>A0A1G1WBF1</accession>
<keyword evidence="1" id="KW-0472">Membrane</keyword>
<protein>
    <submittedName>
        <fullName evidence="2">Uncharacterized protein</fullName>
    </submittedName>
</protein>
<dbReference type="AlphaFoldDB" id="A0A1G1WBF1"/>
<feature type="transmembrane region" description="Helical" evidence="1">
    <location>
        <begin position="138"/>
        <end position="162"/>
    </location>
</feature>
<evidence type="ECO:0000256" key="1">
    <source>
        <dbReference type="SAM" id="Phobius"/>
    </source>
</evidence>
<feature type="transmembrane region" description="Helical" evidence="1">
    <location>
        <begin position="31"/>
        <end position="56"/>
    </location>
</feature>
<dbReference type="STRING" id="1802595.A2134_01305"/>
<gene>
    <name evidence="2" type="ORF">A2134_01305</name>
</gene>
<evidence type="ECO:0000313" key="3">
    <source>
        <dbReference type="Proteomes" id="UP000178162"/>
    </source>
</evidence>
<feature type="transmembrane region" description="Helical" evidence="1">
    <location>
        <begin position="182"/>
        <end position="205"/>
    </location>
</feature>
<organism evidence="2 3">
    <name type="scientific">Candidatus Woykebacteria bacterium RBG_16_39_9b</name>
    <dbReference type="NCBI Taxonomy" id="1802595"/>
    <lineage>
        <taxon>Bacteria</taxon>
        <taxon>Candidatus Woykeibacteriota</taxon>
    </lineage>
</organism>
<keyword evidence="1" id="KW-0812">Transmembrane</keyword>
<evidence type="ECO:0000313" key="2">
    <source>
        <dbReference type="EMBL" id="OGY25003.1"/>
    </source>
</evidence>
<comment type="caution">
    <text evidence="2">The sequence shown here is derived from an EMBL/GenBank/DDBJ whole genome shotgun (WGS) entry which is preliminary data.</text>
</comment>
<dbReference type="InterPro" id="IPR043993">
    <property type="entry name" value="T4SS_pilin"/>
</dbReference>